<dbReference type="Proteomes" id="UP000181951">
    <property type="component" value="Unassembled WGS sequence"/>
</dbReference>
<evidence type="ECO:0000313" key="3">
    <source>
        <dbReference type="Proteomes" id="UP000181951"/>
    </source>
</evidence>
<evidence type="ECO:0000313" key="2">
    <source>
        <dbReference type="EMBL" id="SEN09466.1"/>
    </source>
</evidence>
<feature type="compositionally biased region" description="Basic and acidic residues" evidence="1">
    <location>
        <begin position="54"/>
        <end position="65"/>
    </location>
</feature>
<feature type="compositionally biased region" description="Basic and acidic residues" evidence="1">
    <location>
        <begin position="78"/>
        <end position="91"/>
    </location>
</feature>
<name>A0A1H8DQI9_9ACTN</name>
<sequence length="91" mass="9045">MSTADDPAPTPDTAAAEVSEDAAAGSAPAGRPGAASSGAAGSGHGGSGLVFDDPFDRPSSDDTDRGWGGTTSDSSDDDFTRFLNEKPPHHL</sequence>
<accession>A0A1H8DQI9</accession>
<dbReference type="EMBL" id="FODD01000001">
    <property type="protein sequence ID" value="SEN09466.1"/>
    <property type="molecule type" value="Genomic_DNA"/>
</dbReference>
<keyword evidence="3" id="KW-1185">Reference proteome</keyword>
<reference evidence="2 3" key="1">
    <citation type="submission" date="2016-10" db="EMBL/GenBank/DDBJ databases">
        <authorList>
            <person name="de Groot N.N."/>
        </authorList>
    </citation>
    <scope>NUCLEOTIDE SEQUENCE [LARGE SCALE GENOMIC DNA]</scope>
    <source>
        <strain evidence="2 3">CGMCC 4.2026</strain>
    </source>
</reference>
<gene>
    <name evidence="2" type="ORF">SAMN05216267_1001238</name>
</gene>
<evidence type="ECO:0000256" key="1">
    <source>
        <dbReference type="SAM" id="MobiDB-lite"/>
    </source>
</evidence>
<proteinExistence type="predicted"/>
<dbReference type="RefSeq" id="WP_069462758.1">
    <property type="nucleotide sequence ID" value="NZ_FODD01000001.1"/>
</dbReference>
<dbReference type="STRING" id="310780.SAMN05216267_1001238"/>
<dbReference type="AlphaFoldDB" id="A0A1H8DQI9"/>
<feature type="region of interest" description="Disordered" evidence="1">
    <location>
        <begin position="1"/>
        <end position="91"/>
    </location>
</feature>
<feature type="compositionally biased region" description="Low complexity" evidence="1">
    <location>
        <begin position="1"/>
        <end position="39"/>
    </location>
</feature>
<protein>
    <submittedName>
        <fullName evidence="2">Uncharacterized protein</fullName>
    </submittedName>
</protein>
<organism evidence="2 3">
    <name type="scientific">Actinacidiphila rubida</name>
    <dbReference type="NCBI Taxonomy" id="310780"/>
    <lineage>
        <taxon>Bacteria</taxon>
        <taxon>Bacillati</taxon>
        <taxon>Actinomycetota</taxon>
        <taxon>Actinomycetes</taxon>
        <taxon>Kitasatosporales</taxon>
        <taxon>Streptomycetaceae</taxon>
        <taxon>Actinacidiphila</taxon>
    </lineage>
</organism>